<name>A0ABY5JLJ1_9FIRM</name>
<feature type="domain" description="MmeI-like N-terminal" evidence="5">
    <location>
        <begin position="8"/>
        <end position="155"/>
    </location>
</feature>
<dbReference type="Gene3D" id="3.40.50.150">
    <property type="entry name" value="Vaccinia Virus protein VP39"/>
    <property type="match status" value="1"/>
</dbReference>
<feature type="domain" description="MmeI-like DNA-methyltransferase" evidence="8">
    <location>
        <begin position="322"/>
        <end position="564"/>
    </location>
</feature>
<evidence type="ECO:0000256" key="2">
    <source>
        <dbReference type="ARBA" id="ARBA00022603"/>
    </source>
</evidence>
<dbReference type="Pfam" id="PF20467">
    <property type="entry name" value="MmeI_C"/>
    <property type="match status" value="1"/>
</dbReference>
<dbReference type="InterPro" id="IPR046820">
    <property type="entry name" value="MmeI_TRD"/>
</dbReference>
<dbReference type="Pfam" id="PF20466">
    <property type="entry name" value="MmeI_TRD"/>
    <property type="match status" value="1"/>
</dbReference>
<sequence>MINYSALQQQIKNLGESEGTPTFLHQFLQIYNIPKATLMRLNITDGVKTDVEVCVTNKLVYMFTLNENLYTRYSALQKRKNTTSKARIVMLMNTREILAFDSKTSDWLSCPIKELYKECDFFYPLMGMERAILNDRKTVDVKIGEKFAQFYNEMLVLNAGKEESLKMLLTALITAFFADSFDIVMQKSIFYWLTKYTKTDGSDVSSFLDDFFRALYEDKEQSDDYIGSKINNTIYGLELSPLELNFNKSTRKILIEISEFDWADVEPEVLGALIQNIAFPEEKAVAYNYTSTANIYKVIGPLFMDDLDTEFEKIKKGQVSGVDFLKKLSRIKVLDPACGTGNFLMISYKELKRLELYVKDYLESQEIPYERKEYVVLENFYGIEANGLASIITRIGLLFSKLKYETADIATLRLPDHNIINNIATDVEWNSFCPKSGYQVFIIGNPSYKGKDLSTKQKNAMGRVFADEIKNGVKIGELDYCTCWFYLASEYIKDSNCAFAFVTTNSLTQGTHVPVLWPMLFNKGICISFAYSAFKWKNGGKNNTAVTVVVIGCRTIMFPHHKTIYRNDLVYDADDISPYLTKGNVIIQKENRAPISKQLPKMIKGNMPYGEALLLTPKEKDELVSIYPESIKFLRRVVGANEFIKGIERWCLWISDNELTEAISIPLIADRIERVREYRLDSKCSAQMKENPHRFREIHIPQKYTLVIPAVSSENREYFQIGYVGRDVVVTNLCFTIYDAEPWVFGIISSKMHNLWARIVCGGLETRPRYSNVLGYNTFPLPELTKEQKQDISKASLQVILERENHSEMTLRDLYNEDTMPQGLKYAHKLLDKVVESCYKKEEFCSDQERLDSMFLLYKTIKEG</sequence>
<reference evidence="9 10" key="1">
    <citation type="submission" date="2021-03" db="EMBL/GenBank/DDBJ databases">
        <title>Comparative Genomics and Metabolomics in the genus Turicibacter.</title>
        <authorList>
            <person name="Maki J."/>
            <person name="Looft T."/>
        </authorList>
    </citation>
    <scope>NUCLEOTIDE SEQUENCE [LARGE SCALE GENOMIC DNA]</scope>
    <source>
        <strain evidence="9 10">MMM721</strain>
    </source>
</reference>
<evidence type="ECO:0000259" key="5">
    <source>
        <dbReference type="Pfam" id="PF20464"/>
    </source>
</evidence>
<feature type="domain" description="MmeI-like C-terminal" evidence="7">
    <location>
        <begin position="787"/>
        <end position="861"/>
    </location>
</feature>
<dbReference type="GO" id="GO:0032259">
    <property type="term" value="P:methylation"/>
    <property type="evidence" value="ECO:0007669"/>
    <property type="project" value="UniProtKB-KW"/>
</dbReference>
<evidence type="ECO:0000259" key="8">
    <source>
        <dbReference type="Pfam" id="PF20473"/>
    </source>
</evidence>
<accession>A0ABY5JLJ1</accession>
<organism evidence="9 10">
    <name type="scientific">Turicibacter bilis</name>
    <dbReference type="NCBI Taxonomy" id="2735723"/>
    <lineage>
        <taxon>Bacteria</taxon>
        <taxon>Bacillati</taxon>
        <taxon>Bacillota</taxon>
        <taxon>Erysipelotrichia</taxon>
        <taxon>Erysipelotrichales</taxon>
        <taxon>Turicibacteraceae</taxon>
        <taxon>Turicibacter</taxon>
    </lineage>
</organism>
<feature type="domain" description="MmeI-like target recognition" evidence="6">
    <location>
        <begin position="584"/>
        <end position="784"/>
    </location>
</feature>
<dbReference type="InterPro" id="IPR046817">
    <property type="entry name" value="MmeI_N"/>
</dbReference>
<dbReference type="Pfam" id="PF20473">
    <property type="entry name" value="MmeI_Mtase"/>
    <property type="match status" value="1"/>
</dbReference>
<dbReference type="PANTHER" id="PTHR33841:SF1">
    <property type="entry name" value="DNA METHYLTRANSFERASE A"/>
    <property type="match status" value="1"/>
</dbReference>
<evidence type="ECO:0000256" key="1">
    <source>
        <dbReference type="ARBA" id="ARBA00011900"/>
    </source>
</evidence>
<dbReference type="EC" id="2.1.1.72" evidence="1"/>
<keyword evidence="10" id="KW-1185">Reference proteome</keyword>
<evidence type="ECO:0000313" key="10">
    <source>
        <dbReference type="Proteomes" id="UP001058016"/>
    </source>
</evidence>
<evidence type="ECO:0000256" key="4">
    <source>
        <dbReference type="ARBA" id="ARBA00047942"/>
    </source>
</evidence>
<dbReference type="InterPro" id="IPR046818">
    <property type="entry name" value="MmeI_C"/>
</dbReference>
<evidence type="ECO:0000259" key="6">
    <source>
        <dbReference type="Pfam" id="PF20466"/>
    </source>
</evidence>
<dbReference type="RefSeq" id="WP_212725525.1">
    <property type="nucleotide sequence ID" value="NZ_CP071249.1"/>
</dbReference>
<dbReference type="EMBL" id="CP071249">
    <property type="protein sequence ID" value="UUF06111.1"/>
    <property type="molecule type" value="Genomic_DNA"/>
</dbReference>
<dbReference type="InterPro" id="IPR046816">
    <property type="entry name" value="MmeI_Mtase"/>
</dbReference>
<dbReference type="Proteomes" id="UP001058016">
    <property type="component" value="Chromosome"/>
</dbReference>
<comment type="catalytic activity">
    <reaction evidence="4">
        <text>a 2'-deoxyadenosine in DNA + S-adenosyl-L-methionine = an N(6)-methyl-2'-deoxyadenosine in DNA + S-adenosyl-L-homocysteine + H(+)</text>
        <dbReference type="Rhea" id="RHEA:15197"/>
        <dbReference type="Rhea" id="RHEA-COMP:12418"/>
        <dbReference type="Rhea" id="RHEA-COMP:12419"/>
        <dbReference type="ChEBI" id="CHEBI:15378"/>
        <dbReference type="ChEBI" id="CHEBI:57856"/>
        <dbReference type="ChEBI" id="CHEBI:59789"/>
        <dbReference type="ChEBI" id="CHEBI:90615"/>
        <dbReference type="ChEBI" id="CHEBI:90616"/>
        <dbReference type="EC" id="2.1.1.72"/>
    </reaction>
</comment>
<dbReference type="InterPro" id="IPR029063">
    <property type="entry name" value="SAM-dependent_MTases_sf"/>
</dbReference>
<evidence type="ECO:0000256" key="3">
    <source>
        <dbReference type="ARBA" id="ARBA00022679"/>
    </source>
</evidence>
<keyword evidence="3" id="KW-0808">Transferase</keyword>
<protein>
    <recommendedName>
        <fullName evidence="1">site-specific DNA-methyltransferase (adenine-specific)</fullName>
        <ecNumber evidence="1">2.1.1.72</ecNumber>
    </recommendedName>
</protein>
<dbReference type="PANTHER" id="PTHR33841">
    <property type="entry name" value="DNA METHYLTRANSFERASE YEEA-RELATED"/>
    <property type="match status" value="1"/>
</dbReference>
<keyword evidence="2 9" id="KW-0489">Methyltransferase</keyword>
<evidence type="ECO:0000259" key="7">
    <source>
        <dbReference type="Pfam" id="PF20467"/>
    </source>
</evidence>
<dbReference type="InterPro" id="IPR050953">
    <property type="entry name" value="N4_N6_ade-DNA_methylase"/>
</dbReference>
<dbReference type="GO" id="GO:0008168">
    <property type="term" value="F:methyltransferase activity"/>
    <property type="evidence" value="ECO:0007669"/>
    <property type="project" value="UniProtKB-KW"/>
</dbReference>
<gene>
    <name evidence="9" type="ORF">J0J69_00525</name>
</gene>
<proteinExistence type="predicted"/>
<dbReference type="Pfam" id="PF20464">
    <property type="entry name" value="MmeI_N"/>
    <property type="match status" value="1"/>
</dbReference>
<evidence type="ECO:0000313" key="9">
    <source>
        <dbReference type="EMBL" id="UUF06111.1"/>
    </source>
</evidence>
<dbReference type="SUPFAM" id="SSF53335">
    <property type="entry name" value="S-adenosyl-L-methionine-dependent methyltransferases"/>
    <property type="match status" value="1"/>
</dbReference>